<protein>
    <recommendedName>
        <fullName evidence="8">Zinc-type alcohol dehydrogenase-like protein</fullName>
    </recommendedName>
</protein>
<dbReference type="SMART" id="SM00829">
    <property type="entry name" value="PKS_ER"/>
    <property type="match status" value="1"/>
</dbReference>
<evidence type="ECO:0000256" key="3">
    <source>
        <dbReference type="ARBA" id="ARBA00011881"/>
    </source>
</evidence>
<dbReference type="OrthoDB" id="9792162at2"/>
<keyword evidence="6" id="KW-0694">RNA-binding</keyword>
<dbReference type="RefSeq" id="WP_103371720.1">
    <property type="nucleotide sequence ID" value="NZ_CBCRVO010000003.1"/>
</dbReference>
<keyword evidence="8" id="KW-0560">Oxidoreductase</keyword>
<evidence type="ECO:0000313" key="10">
    <source>
        <dbReference type="EMBL" id="POA08728.1"/>
    </source>
</evidence>
<organism evidence="10 11">
    <name type="scientific">Staphylococcus argensis</name>
    <dbReference type="NCBI Taxonomy" id="1607738"/>
    <lineage>
        <taxon>Bacteria</taxon>
        <taxon>Bacillati</taxon>
        <taxon>Bacillota</taxon>
        <taxon>Bacilli</taxon>
        <taxon>Bacillales</taxon>
        <taxon>Staphylococcaceae</taxon>
        <taxon>Staphylococcus</taxon>
    </lineage>
</organism>
<reference evidence="10 11" key="1">
    <citation type="submission" date="2017-08" db="EMBL/GenBank/DDBJ databases">
        <title>Draft genome sequences of 64 type strains of genus Staph aureus.</title>
        <authorList>
            <person name="Cole K."/>
            <person name="Golubchik T."/>
            <person name="Russell J."/>
            <person name="Foster D."/>
            <person name="Llewelyn M."/>
            <person name="Wilson D."/>
            <person name="Crook D."/>
            <person name="Paul J."/>
        </authorList>
    </citation>
    <scope>NUCLEOTIDE SEQUENCE [LARGE SCALE GENOMIC DNA]</scope>
    <source>
        <strain evidence="10 11">DSM 29875</strain>
    </source>
</reference>
<dbReference type="CDD" id="cd08252">
    <property type="entry name" value="AL_MDR"/>
    <property type="match status" value="1"/>
</dbReference>
<proteinExistence type="inferred from homology"/>
<keyword evidence="5" id="KW-0521">NADP</keyword>
<dbReference type="InterPro" id="IPR002364">
    <property type="entry name" value="Quin_OxRdtase/zeta-crystal_CS"/>
</dbReference>
<evidence type="ECO:0000259" key="9">
    <source>
        <dbReference type="SMART" id="SM00829"/>
    </source>
</evidence>
<dbReference type="InterPro" id="IPR020843">
    <property type="entry name" value="ER"/>
</dbReference>
<dbReference type="GeneID" id="98298093"/>
<keyword evidence="8" id="KW-0862">Zinc</keyword>
<sequence length="342" mass="38659">MKAIGADRVFTLDEGNLFYEYEREIPEPQEHELLVQVKAISVNPLDTKLRQTTPSETPRVLGFDAVGVVQSVGDEVTLFNEGDKIYYSGSPIYQGSNQTYQLVDERLVGRKPKNLSYNEAASLPLTGLTASETLFDVFQISSNPEENQGKTLLIINGAGGVGSIATQIAKAYGLRVITTASREETKRWSTDMGADIVLNHRNHLVDELKQHDIDEVDYVFCTFNTDMYYETMIDLVKARGTIATIVAFQEKQDLNLLKSKSVTFTHEYMYARVVHQAEDMIKHHEYLTDITEKIEQGIYQPTVTQVMQGLTSDNIYRAHQILEDQRMIGKLVINLEDEHANE</sequence>
<keyword evidence="11" id="KW-1185">Reference proteome</keyword>
<dbReference type="InterPro" id="IPR036291">
    <property type="entry name" value="NAD(P)-bd_dom_sf"/>
</dbReference>
<dbReference type="Proteomes" id="UP000242712">
    <property type="component" value="Unassembled WGS sequence"/>
</dbReference>
<feature type="domain" description="Enoyl reductase (ER)" evidence="9">
    <location>
        <begin position="15"/>
        <end position="333"/>
    </location>
</feature>
<dbReference type="GO" id="GO:0005737">
    <property type="term" value="C:cytoplasm"/>
    <property type="evidence" value="ECO:0007669"/>
    <property type="project" value="UniProtKB-SubCell"/>
</dbReference>
<evidence type="ECO:0000256" key="6">
    <source>
        <dbReference type="ARBA" id="ARBA00022884"/>
    </source>
</evidence>
<dbReference type="Pfam" id="PF00107">
    <property type="entry name" value="ADH_zinc_N"/>
    <property type="match status" value="1"/>
</dbReference>
<dbReference type="InterPro" id="IPR014182">
    <property type="entry name" value="ADH_Zn_typ-1"/>
</dbReference>
<dbReference type="GO" id="GO:0008270">
    <property type="term" value="F:zinc ion binding"/>
    <property type="evidence" value="ECO:0007669"/>
    <property type="project" value="InterPro"/>
</dbReference>
<evidence type="ECO:0000256" key="8">
    <source>
        <dbReference type="RuleBase" id="RU364000"/>
    </source>
</evidence>
<evidence type="ECO:0000256" key="7">
    <source>
        <dbReference type="ARBA" id="ARBA00022990"/>
    </source>
</evidence>
<dbReference type="PROSITE" id="PS01162">
    <property type="entry name" value="QOR_ZETA_CRYSTAL"/>
    <property type="match status" value="1"/>
</dbReference>
<dbReference type="InterPro" id="IPR013149">
    <property type="entry name" value="ADH-like_C"/>
</dbReference>
<dbReference type="InterPro" id="IPR013154">
    <property type="entry name" value="ADH-like_N"/>
</dbReference>
<comment type="subcellular location">
    <subcellularLocation>
        <location evidence="1">Cytoplasm</location>
    </subcellularLocation>
</comment>
<dbReference type="EMBL" id="PPPX01000011">
    <property type="protein sequence ID" value="POA08728.1"/>
    <property type="molecule type" value="Genomic_DNA"/>
</dbReference>
<accession>A0A2K4FBI3</accession>
<dbReference type="SUPFAM" id="SSF50129">
    <property type="entry name" value="GroES-like"/>
    <property type="match status" value="1"/>
</dbReference>
<dbReference type="Pfam" id="PF08240">
    <property type="entry name" value="ADH_N"/>
    <property type="match status" value="1"/>
</dbReference>
<dbReference type="Gene3D" id="3.90.180.10">
    <property type="entry name" value="Medium-chain alcohol dehydrogenases, catalytic domain"/>
    <property type="match status" value="1"/>
</dbReference>
<dbReference type="InterPro" id="IPR051603">
    <property type="entry name" value="Zinc-ADH_QOR/CCCR"/>
</dbReference>
<comment type="subunit">
    <text evidence="3">Homotetramer.</text>
</comment>
<evidence type="ECO:0000313" key="11">
    <source>
        <dbReference type="Proteomes" id="UP000242712"/>
    </source>
</evidence>
<evidence type="ECO:0000256" key="2">
    <source>
        <dbReference type="ARBA" id="ARBA00010371"/>
    </source>
</evidence>
<dbReference type="AlphaFoldDB" id="A0A2K4FBI3"/>
<dbReference type="Gene3D" id="3.40.50.720">
    <property type="entry name" value="NAD(P)-binding Rossmann-like Domain"/>
    <property type="match status" value="1"/>
</dbReference>
<comment type="caution">
    <text evidence="10">The sequence shown here is derived from an EMBL/GenBank/DDBJ whole genome shotgun (WGS) entry which is preliminary data.</text>
</comment>
<name>A0A2K4FBI3_9STAP</name>
<evidence type="ECO:0000256" key="1">
    <source>
        <dbReference type="ARBA" id="ARBA00004496"/>
    </source>
</evidence>
<dbReference type="PANTHER" id="PTHR44154">
    <property type="entry name" value="QUINONE OXIDOREDUCTASE"/>
    <property type="match status" value="1"/>
</dbReference>
<dbReference type="GO" id="GO:0003723">
    <property type="term" value="F:RNA binding"/>
    <property type="evidence" value="ECO:0007669"/>
    <property type="project" value="UniProtKB-KW"/>
</dbReference>
<evidence type="ECO:0000256" key="4">
    <source>
        <dbReference type="ARBA" id="ARBA00022490"/>
    </source>
</evidence>
<dbReference type="InterPro" id="IPR011032">
    <property type="entry name" value="GroES-like_sf"/>
</dbReference>
<gene>
    <name evidence="10" type="ORF">CD039_06995</name>
</gene>
<keyword evidence="8" id="KW-0479">Metal-binding</keyword>
<dbReference type="NCBIfam" id="TIGR02817">
    <property type="entry name" value="adh_fam_1"/>
    <property type="match status" value="1"/>
</dbReference>
<dbReference type="GO" id="GO:0016491">
    <property type="term" value="F:oxidoreductase activity"/>
    <property type="evidence" value="ECO:0007669"/>
    <property type="project" value="UniProtKB-KW"/>
</dbReference>
<comment type="similarity">
    <text evidence="2 8">Belongs to the zinc-containing alcohol dehydrogenase family. Quinone oxidoreductase subfamily.</text>
</comment>
<dbReference type="SUPFAM" id="SSF51735">
    <property type="entry name" value="NAD(P)-binding Rossmann-fold domains"/>
    <property type="match status" value="1"/>
</dbReference>
<evidence type="ECO:0000256" key="5">
    <source>
        <dbReference type="ARBA" id="ARBA00022857"/>
    </source>
</evidence>
<keyword evidence="7" id="KW-0007">Acetylation</keyword>
<keyword evidence="4" id="KW-0963">Cytoplasm</keyword>
<dbReference type="PANTHER" id="PTHR44154:SF1">
    <property type="entry name" value="QUINONE OXIDOREDUCTASE"/>
    <property type="match status" value="1"/>
</dbReference>